<organism evidence="1 2">
    <name type="scientific">Pisolithus microcarpus 441</name>
    <dbReference type="NCBI Taxonomy" id="765257"/>
    <lineage>
        <taxon>Eukaryota</taxon>
        <taxon>Fungi</taxon>
        <taxon>Dikarya</taxon>
        <taxon>Basidiomycota</taxon>
        <taxon>Agaricomycotina</taxon>
        <taxon>Agaricomycetes</taxon>
        <taxon>Agaricomycetidae</taxon>
        <taxon>Boletales</taxon>
        <taxon>Sclerodermatineae</taxon>
        <taxon>Pisolithaceae</taxon>
        <taxon>Pisolithus</taxon>
    </lineage>
</organism>
<reference evidence="1 2" key="1">
    <citation type="submission" date="2014-04" db="EMBL/GenBank/DDBJ databases">
        <authorList>
            <consortium name="DOE Joint Genome Institute"/>
            <person name="Kuo A."/>
            <person name="Kohler A."/>
            <person name="Costa M.D."/>
            <person name="Nagy L.G."/>
            <person name="Floudas D."/>
            <person name="Copeland A."/>
            <person name="Barry K.W."/>
            <person name="Cichocki N."/>
            <person name="Veneault-Fourrey C."/>
            <person name="LaButti K."/>
            <person name="Lindquist E.A."/>
            <person name="Lipzen A."/>
            <person name="Lundell T."/>
            <person name="Morin E."/>
            <person name="Murat C."/>
            <person name="Sun H."/>
            <person name="Tunlid A."/>
            <person name="Henrissat B."/>
            <person name="Grigoriev I.V."/>
            <person name="Hibbett D.S."/>
            <person name="Martin F."/>
            <person name="Nordberg H.P."/>
            <person name="Cantor M.N."/>
            <person name="Hua S.X."/>
        </authorList>
    </citation>
    <scope>NUCLEOTIDE SEQUENCE [LARGE SCALE GENOMIC DNA]</scope>
    <source>
        <strain evidence="1 2">441</strain>
    </source>
</reference>
<protein>
    <submittedName>
        <fullName evidence="1">Uncharacterized protein</fullName>
    </submittedName>
</protein>
<evidence type="ECO:0000313" key="1">
    <source>
        <dbReference type="EMBL" id="KIK18656.1"/>
    </source>
</evidence>
<name>A0A0C9YPV9_9AGAM</name>
<proteinExistence type="predicted"/>
<keyword evidence="2" id="KW-1185">Reference proteome</keyword>
<gene>
    <name evidence="1" type="ORF">PISMIDRAFT_179710</name>
</gene>
<dbReference type="Proteomes" id="UP000054018">
    <property type="component" value="Unassembled WGS sequence"/>
</dbReference>
<dbReference type="AlphaFoldDB" id="A0A0C9YPV9"/>
<evidence type="ECO:0000313" key="2">
    <source>
        <dbReference type="Proteomes" id="UP000054018"/>
    </source>
</evidence>
<dbReference type="EMBL" id="KN833800">
    <property type="protein sequence ID" value="KIK18656.1"/>
    <property type="molecule type" value="Genomic_DNA"/>
</dbReference>
<reference evidence="2" key="2">
    <citation type="submission" date="2015-01" db="EMBL/GenBank/DDBJ databases">
        <title>Evolutionary Origins and Diversification of the Mycorrhizal Mutualists.</title>
        <authorList>
            <consortium name="DOE Joint Genome Institute"/>
            <consortium name="Mycorrhizal Genomics Consortium"/>
            <person name="Kohler A."/>
            <person name="Kuo A."/>
            <person name="Nagy L.G."/>
            <person name="Floudas D."/>
            <person name="Copeland A."/>
            <person name="Barry K.W."/>
            <person name="Cichocki N."/>
            <person name="Veneault-Fourrey C."/>
            <person name="LaButti K."/>
            <person name="Lindquist E.A."/>
            <person name="Lipzen A."/>
            <person name="Lundell T."/>
            <person name="Morin E."/>
            <person name="Murat C."/>
            <person name="Riley R."/>
            <person name="Ohm R."/>
            <person name="Sun H."/>
            <person name="Tunlid A."/>
            <person name="Henrissat B."/>
            <person name="Grigoriev I.V."/>
            <person name="Hibbett D.S."/>
            <person name="Martin F."/>
        </authorList>
    </citation>
    <scope>NUCLEOTIDE SEQUENCE [LARGE SCALE GENOMIC DNA]</scope>
    <source>
        <strain evidence="2">441</strain>
    </source>
</reference>
<accession>A0A0C9YPV9</accession>
<dbReference type="HOGENOM" id="CLU_1938970_0_0_1"/>
<sequence>MLGVIKLLTLHHLVVYPYPSNTIVFHFILRDRMDLRIAKSAWQHRLAPILSSGLVSANTNQACQSAFPSPSCIMCGAVLVCPRSYTGIQVSKLWYIRFTEETGRSKPLVRLWFSCSIQTSYLYDSQDCRP</sequence>